<sequence length="620" mass="70843">MKGYGRRRNQIVSISFGRGNSEIDLSDFSEEDTEQVSLIEEDKELDSPKEKSLVSDNDLSTDTHSEFTSTGNLPSSSSELSHNRLELDAFDFLDKPQSLKKRRKNYKKQASIDVGSDDESKEDIHNSLKGTLDDIDSFLSSLQDATSESITSTIQDNFMEKEKVEDILINENEGGQSRKLYGRNRTILTKESTSSDEEEEEDNEDGQCSLTKNSKLSEQSGKDSVTSSPKNSEIAKTHHYNELKNMGNMLRFQDDLEFITEESPQEISKESFISKLLNLSLTMNSDEAFLAYINKHSNKDIYQWCFQRDEFDNPLVLLLLGFITSKLPISQDLLPANFDKFIRRLSLQEKLPPVTIAGKKMVQLNYKDFLTKTNNNTCLTYSTLLWKNYGKNLFKSSNVIVDICKVLNRYNNCENEDIIVAILALIETIASTGCLDLETTRESLDILIPLLDERINNETYIKVLILLSNSSESLTSITNNNKSKVVNKTLPFIARNILPLSKDKVDLVILNLALSLNFISEGDSRLSLDESIVSRYKEIFNRVTSLVRTREQENHTFLFNMFFLNFTYISKIANISLTQEERDVLIQKLHEFHNVTIKYNENLLKKIDDALDMITLHNKN</sequence>
<dbReference type="AlphaFoldDB" id="A7TN51"/>
<feature type="region of interest" description="Disordered" evidence="1">
    <location>
        <begin position="99"/>
        <end position="125"/>
    </location>
</feature>
<feature type="compositionally biased region" description="Acidic residues" evidence="1">
    <location>
        <begin position="194"/>
        <end position="205"/>
    </location>
</feature>
<dbReference type="GeneID" id="5544450"/>
<evidence type="ECO:0000256" key="1">
    <source>
        <dbReference type="SAM" id="MobiDB-lite"/>
    </source>
</evidence>
<dbReference type="PhylomeDB" id="A7TN51"/>
<feature type="domain" description="Rad61 Wapl" evidence="2">
    <location>
        <begin position="236"/>
        <end position="614"/>
    </location>
</feature>
<dbReference type="EMBL" id="DS480428">
    <property type="protein sequence ID" value="EDO16269.1"/>
    <property type="molecule type" value="Genomic_DNA"/>
</dbReference>
<evidence type="ECO:0000313" key="3">
    <source>
        <dbReference type="EMBL" id="EDO16269.1"/>
    </source>
</evidence>
<name>A7TN51_VANPO</name>
<proteinExistence type="predicted"/>
<evidence type="ECO:0000313" key="4">
    <source>
        <dbReference type="Proteomes" id="UP000000267"/>
    </source>
</evidence>
<dbReference type="InterPro" id="IPR038496">
    <property type="entry name" value="Rad61_Wapl_sf"/>
</dbReference>
<gene>
    <name evidence="3" type="ORF">Kpol_1053p5</name>
</gene>
<feature type="region of interest" description="Disordered" evidence="1">
    <location>
        <begin position="20"/>
        <end position="80"/>
    </location>
</feature>
<dbReference type="KEGG" id="vpo:Kpol_1053p5"/>
<dbReference type="RefSeq" id="XP_001644127.1">
    <property type="nucleotide sequence ID" value="XM_001644077.1"/>
</dbReference>
<dbReference type="Gene3D" id="1.25.10.60">
    <property type="entry name" value="Rad61, Wapl domain"/>
    <property type="match status" value="1"/>
</dbReference>
<dbReference type="STRING" id="436907.A7TN51"/>
<dbReference type="eggNOG" id="ENOG502RY5C">
    <property type="taxonomic scope" value="Eukaryota"/>
</dbReference>
<feature type="compositionally biased region" description="Polar residues" evidence="1">
    <location>
        <begin position="54"/>
        <end position="80"/>
    </location>
</feature>
<dbReference type="HOGENOM" id="CLU_460918_0_0_1"/>
<evidence type="ECO:0000259" key="2">
    <source>
        <dbReference type="Pfam" id="PF16997"/>
    </source>
</evidence>
<dbReference type="InParanoid" id="A7TN51"/>
<dbReference type="OrthoDB" id="4069585at2759"/>
<organism evidence="4">
    <name type="scientific">Vanderwaltozyma polyspora (strain ATCC 22028 / DSM 70294 / BCRC 21397 / CBS 2163 / NBRC 10782 / NRRL Y-8283 / UCD 57-17)</name>
    <name type="common">Kluyveromyces polysporus</name>
    <dbReference type="NCBI Taxonomy" id="436907"/>
    <lineage>
        <taxon>Eukaryota</taxon>
        <taxon>Fungi</taxon>
        <taxon>Dikarya</taxon>
        <taxon>Ascomycota</taxon>
        <taxon>Saccharomycotina</taxon>
        <taxon>Saccharomycetes</taxon>
        <taxon>Saccharomycetales</taxon>
        <taxon>Saccharomycetaceae</taxon>
        <taxon>Vanderwaltozyma</taxon>
    </lineage>
</organism>
<protein>
    <recommendedName>
        <fullName evidence="2">Rad61 Wapl domain-containing protein</fullName>
    </recommendedName>
</protein>
<feature type="compositionally biased region" description="Acidic residues" evidence="1">
    <location>
        <begin position="24"/>
        <end position="44"/>
    </location>
</feature>
<feature type="compositionally biased region" description="Polar residues" evidence="1">
    <location>
        <begin position="206"/>
        <end position="231"/>
    </location>
</feature>
<dbReference type="OMA" id="KHDANIT"/>
<feature type="region of interest" description="Disordered" evidence="1">
    <location>
        <begin position="189"/>
        <end position="234"/>
    </location>
</feature>
<dbReference type="FunCoup" id="A7TN51">
    <property type="interactions" value="23"/>
</dbReference>
<accession>A7TN51</accession>
<dbReference type="Proteomes" id="UP000000267">
    <property type="component" value="Unassembled WGS sequence"/>
</dbReference>
<dbReference type="InterPro" id="IPR031550">
    <property type="entry name" value="Rad61_Wapl"/>
</dbReference>
<reference evidence="3 4" key="1">
    <citation type="journal article" date="2007" name="Proc. Natl. Acad. Sci. U.S.A.">
        <title>Independent sorting-out of thousands of duplicated gene pairs in two yeast species descended from a whole-genome duplication.</title>
        <authorList>
            <person name="Scannell D.R."/>
            <person name="Frank A.C."/>
            <person name="Conant G.C."/>
            <person name="Byrne K.P."/>
            <person name="Woolfit M."/>
            <person name="Wolfe K.H."/>
        </authorList>
    </citation>
    <scope>NUCLEOTIDE SEQUENCE [LARGE SCALE GENOMIC DNA]</scope>
    <source>
        <strain evidence="4">ATCC 22028 / DSM 70294 / BCRC 21397 / CBS 2163 / NBRC 10782 / NRRL Y-8283 / UCD 57-17</strain>
    </source>
</reference>
<dbReference type="Pfam" id="PF16997">
    <property type="entry name" value="Wap1"/>
    <property type="match status" value="1"/>
</dbReference>
<keyword evidence="4" id="KW-1185">Reference proteome</keyword>